<feature type="compositionally biased region" description="Low complexity" evidence="3">
    <location>
        <begin position="860"/>
        <end position="871"/>
    </location>
</feature>
<feature type="compositionally biased region" description="Polar residues" evidence="3">
    <location>
        <begin position="515"/>
        <end position="531"/>
    </location>
</feature>
<proteinExistence type="predicted"/>
<dbReference type="GO" id="GO:0005102">
    <property type="term" value="F:signaling receptor binding"/>
    <property type="evidence" value="ECO:0007669"/>
    <property type="project" value="InterPro"/>
</dbReference>
<evidence type="ECO:0000313" key="6">
    <source>
        <dbReference type="Proteomes" id="UP001178508"/>
    </source>
</evidence>
<feature type="compositionally biased region" description="Basic and acidic residues" evidence="3">
    <location>
        <begin position="241"/>
        <end position="251"/>
    </location>
</feature>
<dbReference type="Proteomes" id="UP001178508">
    <property type="component" value="Chromosome 20"/>
</dbReference>
<dbReference type="PANTHER" id="PTHR17469">
    <property type="entry name" value="SPERM SPECIFIC ANTIGEN 2-RELATED"/>
    <property type="match status" value="1"/>
</dbReference>
<feature type="compositionally biased region" description="Polar residues" evidence="3">
    <location>
        <begin position="569"/>
        <end position="593"/>
    </location>
</feature>
<feature type="compositionally biased region" description="Low complexity" evidence="3">
    <location>
        <begin position="439"/>
        <end position="450"/>
    </location>
</feature>
<feature type="compositionally biased region" description="Polar residues" evidence="3">
    <location>
        <begin position="252"/>
        <end position="271"/>
    </location>
</feature>
<feature type="compositionally biased region" description="Low complexity" evidence="3">
    <location>
        <begin position="729"/>
        <end position="741"/>
    </location>
</feature>
<feature type="compositionally biased region" description="Polar residues" evidence="3">
    <location>
        <begin position="915"/>
        <end position="924"/>
    </location>
</feature>
<keyword evidence="6" id="KW-1185">Reference proteome</keyword>
<feature type="compositionally biased region" description="Polar residues" evidence="3">
    <location>
        <begin position="458"/>
        <end position="474"/>
    </location>
</feature>
<feature type="compositionally biased region" description="Polar residues" evidence="3">
    <location>
        <begin position="814"/>
        <end position="823"/>
    </location>
</feature>
<feature type="compositionally biased region" description="Polar residues" evidence="3">
    <location>
        <begin position="996"/>
        <end position="1007"/>
    </location>
</feature>
<feature type="compositionally biased region" description="Low complexity" evidence="3">
    <location>
        <begin position="1262"/>
        <end position="1274"/>
    </location>
</feature>
<feature type="region of interest" description="Disordered" evidence="3">
    <location>
        <begin position="391"/>
        <end position="479"/>
    </location>
</feature>
<name>A0AAV1H9D1_XYRNO</name>
<feature type="region of interest" description="Disordered" evidence="3">
    <location>
        <begin position="494"/>
        <end position="681"/>
    </location>
</feature>
<feature type="compositionally biased region" description="Basic and acidic residues" evidence="3">
    <location>
        <begin position="658"/>
        <end position="668"/>
    </location>
</feature>
<feature type="compositionally biased region" description="Polar residues" evidence="3">
    <location>
        <begin position="1583"/>
        <end position="1596"/>
    </location>
</feature>
<sequence>MAKRANLVASRDHWNHIDLSGSLQDQDTQGSPRTDGVRKWLSTAVSGEDAKHETPWRASESLTKNPSCEDDLVLGVEASLYGNKGVRTAQDFLRWNRSSPALSRWNSLSSTTSDLSGPLSVMDVLNLWNDDPEEVLLDLGFGREPDLSGRIPARFINYPSQARGINLQVFLEAQQNRLDLENPDVSNRFRQLEVLQQVTTAFSALIGSSPPIRAPQEDLPLEARERRRRLSTLFRRASKKTLSDLKNRKSQDQTASTTQSPSCTAPQSNPPRTGLGDNRIPFKRVKTGLLETMPLSPLAEEQGAGSDAQPQPQMVSSLAQDGDLRSWPLREGRPVKTNPFSQKRKSRGQTRESFEMEEIYSFDEGSVTGGFTGGAESLVRCVVRTNSCQSDSSGFQEEPFVPPQSQQESPDLIKALSCLSGGSTESHNNDRPGSPSPASPDTSLPLLQPSTPTPPSLNDSSVSSTCPQQDQSSDFVFFPSPALSCLPKSDLDVLENETPPVQDWSPSAELECLSRCSSPPETQNSNDRSSTPPAPPVSSRSPMETDSLFKESEEIKTGDRDSPPPELSACSQDSDPTACTTFSSGPLSASSTHPELDFAPSPIISSFWDPGDTQSEHFKDSSCENSHSASDGPSSQLPSFSFAPSPALSDFYTQSQENHQDNHLHQDSRQPPPSLLSQLERDRPLALPALIQDSSRIWEFSPEQALSCLSGGSTESHNNDRPGSPSPASPDTSLPLLQPSTLTPPFFDDLPVFSTCPQQDQSSDFVFFPSPALPCVPKSDTDVLENETPMVQDWSPSASAELECLSCCSSPPETQNSNDRSSTPPAPPVSSCSPMETDSLFKESEEIKTGDRDSPSPELSACSQDSDSAACTNFSSGPLSASSTHPELDCVSSPKISSFGDLGDTQSEHFKDSSFENSHSASDGPSSQLPSFSFSPSPARSDFYTQGHENHQDNPLLQDSGQPFPSLLSQLERDKPLASPALIQDSLRTGEFTPEPNLSLNPSTPICESTVPLETHNQDSLMDTTAGEVLDVTKQSTSQQDRPTSDDENTSADQEVFPPDMDHFSLDLEENLQKNGKGDRHLDYVQTPEAVYTPDPESSSSLLEGSSITNEEVCKQEETDPPISREECQMEIFFGSESEARRAVLVPHEAAEADSRQEVQPKGLFEIESLDVVFQTSVDGSDGENGDCDAFLEQLDTERQVYWAEPIHISSQCSVVEESGSFEASGGSPEESLLHGGPVVLDSLSPMSRVDSAPANADLKPSNRSVSVQMSSSPSSHIIHRKDIPYMTDSKPTHFPSDLSLDTSSPFRAVQSWTDWQIQKNNCSKMLSHGALDVVQNQAFMSTDFAETTQKPPLVFSSSPCLPLLKDWRSYDGLPGTAEDNSAASVSVNKGLWSDQEEEEVERNRSEDEKNLWEDKQTAPFVCCCSCDHQDICFYNKQHSMGNIPYSLDELEEMMLCLQQFRSVLCNMEEQLSEDQAAVYSCLSDQDREKVRDIEELRRAVKKEAEELEMQLNELAHHYDDGLKMKMHRLLDEQSLLCSQLRVSLPGKVSTSLGPAPNRTVATQCSLLPWMKSDYVSHWSADSPRQSPPGSDSISEGPTKADKVDLVSFLQRLKESLQHSVNTDSLE</sequence>
<feature type="region of interest" description="Disordered" evidence="3">
    <location>
        <begin position="237"/>
        <end position="280"/>
    </location>
</feature>
<feature type="compositionally biased region" description="Polar residues" evidence="3">
    <location>
        <begin position="1379"/>
        <end position="1388"/>
    </location>
</feature>
<feature type="compositionally biased region" description="Basic and acidic residues" evidence="3">
    <location>
        <begin position="325"/>
        <end position="334"/>
    </location>
</feature>
<feature type="domain" description="ITPR-interacting" evidence="4">
    <location>
        <begin position="100"/>
        <end position="241"/>
    </location>
</feature>
<evidence type="ECO:0000256" key="1">
    <source>
        <dbReference type="ARBA" id="ARBA00023054"/>
    </source>
</evidence>
<keyword evidence="1 2" id="KW-0175">Coiled coil</keyword>
<dbReference type="Pfam" id="PF14723">
    <property type="entry name" value="SSFA2_C"/>
    <property type="match status" value="1"/>
</dbReference>
<feature type="compositionally biased region" description="Basic and acidic residues" evidence="3">
    <location>
        <begin position="839"/>
        <end position="855"/>
    </location>
</feature>
<feature type="compositionally biased region" description="Polar residues" evidence="3">
    <location>
        <begin position="872"/>
        <end position="885"/>
    </location>
</feature>
<dbReference type="InterPro" id="IPR029326">
    <property type="entry name" value="SSFA2_C"/>
</dbReference>
<evidence type="ECO:0000256" key="3">
    <source>
        <dbReference type="SAM" id="MobiDB-lite"/>
    </source>
</evidence>
<feature type="compositionally biased region" description="Polar residues" evidence="3">
    <location>
        <begin position="1033"/>
        <end position="1042"/>
    </location>
</feature>
<feature type="region of interest" description="Disordered" evidence="3">
    <location>
        <begin position="809"/>
        <end position="1061"/>
    </location>
</feature>
<dbReference type="Pfam" id="PF14722">
    <property type="entry name" value="KRAP_IP3R_bind"/>
    <property type="match status" value="1"/>
</dbReference>
<accession>A0AAV1H9D1</accession>
<feature type="compositionally biased region" description="Basic and acidic residues" evidence="3">
    <location>
        <begin position="1402"/>
        <end position="1411"/>
    </location>
</feature>
<feature type="region of interest" description="Disordered" evidence="3">
    <location>
        <begin position="1579"/>
        <end position="1599"/>
    </location>
</feature>
<gene>
    <name evidence="5" type="ORF">XNOV1_A016342</name>
</gene>
<feature type="compositionally biased region" description="Polar residues" evidence="3">
    <location>
        <begin position="623"/>
        <end position="632"/>
    </location>
</feature>
<dbReference type="PANTHER" id="PTHR17469:SF14">
    <property type="entry name" value="PROTEIN ITPRID1"/>
    <property type="match status" value="1"/>
</dbReference>
<feature type="region of interest" description="Disordered" evidence="3">
    <location>
        <begin position="708"/>
        <end position="741"/>
    </location>
</feature>
<dbReference type="EMBL" id="OY660883">
    <property type="protein sequence ID" value="CAJ1082453.1"/>
    <property type="molecule type" value="Genomic_DNA"/>
</dbReference>
<feature type="region of interest" description="Disordered" evidence="3">
    <location>
        <begin position="325"/>
        <end position="352"/>
    </location>
</feature>
<protein>
    <submittedName>
        <fullName evidence="5">Uncharacterized protein itprid1</fullName>
    </submittedName>
</protein>
<feature type="compositionally biased region" description="Low complexity" evidence="3">
    <location>
        <begin position="633"/>
        <end position="649"/>
    </location>
</feature>
<evidence type="ECO:0000313" key="5">
    <source>
        <dbReference type="EMBL" id="CAJ1082453.1"/>
    </source>
</evidence>
<dbReference type="InterPro" id="IPR029325">
    <property type="entry name" value="ITPR-bd"/>
</dbReference>
<feature type="compositionally biased region" description="Polar residues" evidence="3">
    <location>
        <begin position="953"/>
        <end position="969"/>
    </location>
</feature>
<reference evidence="5" key="1">
    <citation type="submission" date="2023-08" db="EMBL/GenBank/DDBJ databases">
        <authorList>
            <person name="Alioto T."/>
            <person name="Alioto T."/>
            <person name="Gomez Garrido J."/>
        </authorList>
    </citation>
    <scope>NUCLEOTIDE SEQUENCE</scope>
</reference>
<organism evidence="5 6">
    <name type="scientific">Xyrichtys novacula</name>
    <name type="common">Pearly razorfish</name>
    <name type="synonym">Hemipteronotus novacula</name>
    <dbReference type="NCBI Taxonomy" id="13765"/>
    <lineage>
        <taxon>Eukaryota</taxon>
        <taxon>Metazoa</taxon>
        <taxon>Chordata</taxon>
        <taxon>Craniata</taxon>
        <taxon>Vertebrata</taxon>
        <taxon>Euteleostomi</taxon>
        <taxon>Actinopterygii</taxon>
        <taxon>Neopterygii</taxon>
        <taxon>Teleostei</taxon>
        <taxon>Neoteleostei</taxon>
        <taxon>Acanthomorphata</taxon>
        <taxon>Eupercaria</taxon>
        <taxon>Labriformes</taxon>
        <taxon>Labridae</taxon>
        <taxon>Xyrichtys</taxon>
    </lineage>
</organism>
<feature type="compositionally biased region" description="Basic and acidic residues" evidence="3">
    <location>
        <begin position="547"/>
        <end position="563"/>
    </location>
</feature>
<feature type="region of interest" description="Disordered" evidence="3">
    <location>
        <begin position="1379"/>
        <end position="1411"/>
    </location>
</feature>
<feature type="compositionally biased region" description="Low complexity" evidence="3">
    <location>
        <begin position="925"/>
        <end position="943"/>
    </location>
</feature>
<feature type="coiled-coil region" evidence="2">
    <location>
        <begin position="1491"/>
        <end position="1518"/>
    </location>
</feature>
<dbReference type="SMART" id="SM01257">
    <property type="entry name" value="KRAP_IP3R_bind"/>
    <property type="match status" value="1"/>
</dbReference>
<feature type="region of interest" description="Disordered" evidence="3">
    <location>
        <begin position="1244"/>
        <end position="1274"/>
    </location>
</feature>
<evidence type="ECO:0000259" key="4">
    <source>
        <dbReference type="SMART" id="SM01257"/>
    </source>
</evidence>
<dbReference type="InterPro" id="IPR043444">
    <property type="entry name" value="TESPA1-like"/>
</dbReference>
<evidence type="ECO:0000256" key="2">
    <source>
        <dbReference type="SAM" id="Coils"/>
    </source>
</evidence>